<keyword evidence="1" id="KW-0472">Membrane</keyword>
<dbReference type="Proteomes" id="UP000323865">
    <property type="component" value="Chromosome"/>
</dbReference>
<sequence length="94" mass="9628">MAELDKDIAAARDSGDDEAIAAADRARSEALKQPFEGGPLSLSGWTQPILFGGGTGASKAIEAERAKRSGLTLVAVGVVIGCIASILSVWFLPS</sequence>
<name>A0ABX6A4Y9_9MICO</name>
<keyword evidence="1" id="KW-1133">Transmembrane helix</keyword>
<feature type="transmembrane region" description="Helical" evidence="1">
    <location>
        <begin position="71"/>
        <end position="92"/>
    </location>
</feature>
<evidence type="ECO:0000256" key="1">
    <source>
        <dbReference type="SAM" id="Phobius"/>
    </source>
</evidence>
<keyword evidence="1" id="KW-0812">Transmembrane</keyword>
<dbReference type="EMBL" id="CP044108">
    <property type="protein sequence ID" value="QEU11715.1"/>
    <property type="molecule type" value="Genomic_DNA"/>
</dbReference>
<organism evidence="2 3">
    <name type="scientific">Dermabacter vaginalis</name>
    <dbReference type="NCBI Taxonomy" id="1630135"/>
    <lineage>
        <taxon>Bacteria</taxon>
        <taxon>Bacillati</taxon>
        <taxon>Actinomycetota</taxon>
        <taxon>Actinomycetes</taxon>
        <taxon>Micrococcales</taxon>
        <taxon>Dermabacteraceae</taxon>
        <taxon>Dermabacter</taxon>
    </lineage>
</organism>
<accession>A0ABX6A4Y9</accession>
<reference evidence="2 3" key="1">
    <citation type="submission" date="2019-09" db="EMBL/GenBank/DDBJ databases">
        <title>FDA dAtabase for Regulatory Grade micrObial Sequences (FDA-ARGOS): Supporting development and validation of Infectious Disease Dx tests.</title>
        <authorList>
            <person name="Sciortino C."/>
            <person name="Tallon L."/>
            <person name="Sadzewicz L."/>
            <person name="Vavikolanu K."/>
            <person name="Mehta A."/>
            <person name="Aluvathingal J."/>
            <person name="Nadendla S."/>
            <person name="Nandy P."/>
            <person name="Geyer C."/>
            <person name="Yan Y."/>
            <person name="Sichtig H."/>
        </authorList>
    </citation>
    <scope>NUCLEOTIDE SEQUENCE [LARGE SCALE GENOMIC DNA]</scope>
    <source>
        <strain evidence="2 3">FDAARGOS_640</strain>
    </source>
</reference>
<proteinExistence type="predicted"/>
<evidence type="ECO:0000313" key="2">
    <source>
        <dbReference type="EMBL" id="QEU11715.1"/>
    </source>
</evidence>
<gene>
    <name evidence="2" type="ORF">FOB48_05015</name>
</gene>
<keyword evidence="3" id="KW-1185">Reference proteome</keyword>
<protein>
    <submittedName>
        <fullName evidence="2">Uncharacterized protein</fullName>
    </submittedName>
</protein>
<evidence type="ECO:0000313" key="3">
    <source>
        <dbReference type="Proteomes" id="UP000323865"/>
    </source>
</evidence>
<dbReference type="RefSeq" id="WP_150333087.1">
    <property type="nucleotide sequence ID" value="NZ_CP044108.1"/>
</dbReference>